<dbReference type="SUPFAM" id="SSF51905">
    <property type="entry name" value="FAD/NAD(P)-binding domain"/>
    <property type="match status" value="2"/>
</dbReference>
<sequence length="548" mass="58965">MCNLAMPSQPVEVSGGLEAHSLKVKKDLEILAWPGKPWTRTHSVPTALPGTAPGAHIYDALIVGGGQCGLAVAYGLMRERVTNVLCLDENKEGAEGPWVTYARMVTLRTPKHLTGLDFGLASLTFQAYYEARFGSDAWAALDKIPKEMWMAYLVWYRKVLNIPVRNGVRVERIEHVGSTPASDAGSAVVPTLFRVTIRDTAAGTTSELYARKVVLATGIQGGGEWHTPDLIKQSVPAHLYAHTSQVVDLDALRGKRIAILGGGASAFDNAQYALGAGAGEVHVFVRRESLPRVNPIRFMEQAGFLKHFADLPDATKYAGIDHFLGFNQPPTNDTYNRACAYPNFHLHLGANWEALQLTQGGDQVRITTTKGEAEGAFDFLIVSTGLLTDCHLRPELALLAPHIATWADKFPKEANPGVRRNQLIDDHPYLGPAFEFTEKVAGAAPFLRGLYAYNYSALPSLGLSASALSGVKFALPKLVTGITRSLFLEDSPAIISDYLAYNEEEFVGVWPPADRATPAAPSTTAAARPCGEVAEAPAAAAGAARVVA</sequence>
<evidence type="ECO:0000256" key="2">
    <source>
        <dbReference type="ARBA" id="ARBA00023002"/>
    </source>
</evidence>
<protein>
    <recommendedName>
        <fullName evidence="3">indole-3-pyruvate monooxygenase</fullName>
        <ecNumber evidence="3">1.14.13.168</ecNumber>
    </recommendedName>
</protein>
<dbReference type="AlphaFoldDB" id="A0A7S0WQE9"/>
<keyword evidence="2" id="KW-0560">Oxidoreductase</keyword>
<name>A0A7S0WQE9_9CHLO</name>
<dbReference type="GO" id="GO:0103075">
    <property type="term" value="F:indole-3-pyruvate monooxygenase activity"/>
    <property type="evidence" value="ECO:0007669"/>
    <property type="project" value="UniProtKB-EC"/>
</dbReference>
<dbReference type="Pfam" id="PF13738">
    <property type="entry name" value="Pyr_redox_3"/>
    <property type="match status" value="1"/>
</dbReference>
<evidence type="ECO:0000256" key="3">
    <source>
        <dbReference type="ARBA" id="ARBA00039148"/>
    </source>
</evidence>
<evidence type="ECO:0000256" key="4">
    <source>
        <dbReference type="ARBA" id="ARBA00047707"/>
    </source>
</evidence>
<dbReference type="PANTHER" id="PTHR43539:SF91">
    <property type="entry name" value="FAD-DEPENDENT URATE HYDROXYLASE"/>
    <property type="match status" value="1"/>
</dbReference>
<evidence type="ECO:0000313" key="5">
    <source>
        <dbReference type="EMBL" id="CAD8678118.1"/>
    </source>
</evidence>
<gene>
    <name evidence="5" type="ORF">CLEI1391_LOCUS8359</name>
</gene>
<dbReference type="InterPro" id="IPR036188">
    <property type="entry name" value="FAD/NAD-bd_sf"/>
</dbReference>
<comment type="catalytic activity">
    <reaction evidence="4">
        <text>indole-3-pyruvate + NADPH + O2 + H(+) = (indol-3-yl)acetate + CO2 + NADP(+) + H2O</text>
        <dbReference type="Rhea" id="RHEA:34331"/>
        <dbReference type="ChEBI" id="CHEBI:15377"/>
        <dbReference type="ChEBI" id="CHEBI:15378"/>
        <dbReference type="ChEBI" id="CHEBI:15379"/>
        <dbReference type="ChEBI" id="CHEBI:16526"/>
        <dbReference type="ChEBI" id="CHEBI:17640"/>
        <dbReference type="ChEBI" id="CHEBI:30854"/>
        <dbReference type="ChEBI" id="CHEBI:57783"/>
        <dbReference type="ChEBI" id="CHEBI:58349"/>
        <dbReference type="EC" id="1.14.13.168"/>
    </reaction>
</comment>
<dbReference type="EC" id="1.14.13.168" evidence="3"/>
<comment type="similarity">
    <text evidence="1">Belongs to the FMO family.</text>
</comment>
<organism evidence="5">
    <name type="scientific">Chlamydomonas leiostraca</name>
    <dbReference type="NCBI Taxonomy" id="1034604"/>
    <lineage>
        <taxon>Eukaryota</taxon>
        <taxon>Viridiplantae</taxon>
        <taxon>Chlorophyta</taxon>
        <taxon>core chlorophytes</taxon>
        <taxon>Chlorophyceae</taxon>
        <taxon>CS clade</taxon>
        <taxon>Chlamydomonadales</taxon>
        <taxon>Chlamydomonadaceae</taxon>
        <taxon>Chlamydomonas</taxon>
    </lineage>
</organism>
<evidence type="ECO:0000256" key="1">
    <source>
        <dbReference type="ARBA" id="ARBA00009183"/>
    </source>
</evidence>
<dbReference type="GO" id="GO:0050660">
    <property type="term" value="F:flavin adenine dinucleotide binding"/>
    <property type="evidence" value="ECO:0007669"/>
    <property type="project" value="TreeGrafter"/>
</dbReference>
<proteinExistence type="inferred from homology"/>
<accession>A0A7S0WQE9</accession>
<dbReference type="Gene3D" id="3.50.50.60">
    <property type="entry name" value="FAD/NAD(P)-binding domain"/>
    <property type="match status" value="1"/>
</dbReference>
<reference evidence="5" key="1">
    <citation type="submission" date="2021-01" db="EMBL/GenBank/DDBJ databases">
        <authorList>
            <person name="Corre E."/>
            <person name="Pelletier E."/>
            <person name="Niang G."/>
            <person name="Scheremetjew M."/>
            <person name="Finn R."/>
            <person name="Kale V."/>
            <person name="Holt S."/>
            <person name="Cochrane G."/>
            <person name="Meng A."/>
            <person name="Brown T."/>
            <person name="Cohen L."/>
        </authorList>
    </citation>
    <scope>NUCLEOTIDE SEQUENCE</scope>
    <source>
        <strain evidence="5">SAG 11-49</strain>
    </source>
</reference>
<dbReference type="PANTHER" id="PTHR43539">
    <property type="entry name" value="FLAVIN-BINDING MONOOXYGENASE-LIKE PROTEIN (AFU_ORTHOLOGUE AFUA_4G09220)"/>
    <property type="match status" value="1"/>
</dbReference>
<dbReference type="InterPro" id="IPR050982">
    <property type="entry name" value="Auxin_biosynth/cation_transpt"/>
</dbReference>
<dbReference type="EMBL" id="HBFB01014787">
    <property type="protein sequence ID" value="CAD8678118.1"/>
    <property type="molecule type" value="Transcribed_RNA"/>
</dbReference>